<dbReference type="InterPro" id="IPR023614">
    <property type="entry name" value="Porin_dom_sf"/>
</dbReference>
<protein>
    <submittedName>
        <fullName evidence="1">Uncharacterized protein</fullName>
    </submittedName>
</protein>
<evidence type="ECO:0000313" key="1">
    <source>
        <dbReference type="EMBL" id="KAL1537135.1"/>
    </source>
</evidence>
<keyword evidence="2" id="KW-1185">Reference proteome</keyword>
<sequence length="294" mass="32471">MPPAPPLWVPGHAGIVGSKDGARYKTLANWSCAMGYGLGSDSPFCPSFNFGLELAKNSQFNASFYQHVVVQRRVKNPVEPNVVVGITNYIDFGFELQTRVDDSQQANNINDSSFQIGASWQANKNFLIKGKVGPLSSSIALAFKSWWKPSFTLSVSVIVVGTRCKLKVMPINGNCNISICRYTSSLSTVSLNHHILRHLHNIHVTVSMPLTITNICIQLLETAQKGRQHLVLVSMSDGIYQRADPNFTMLTPSKEHLAEGIQWIIGERPLFESDVTSGNFSGVPKELRPLNKML</sequence>
<dbReference type="AlphaFoldDB" id="A0ABD1FZ53"/>
<reference evidence="1 2" key="1">
    <citation type="submission" date="2024-06" db="EMBL/GenBank/DDBJ databases">
        <title>A chromosome level genome sequence of Diviner's sage (Salvia divinorum).</title>
        <authorList>
            <person name="Ford S.A."/>
            <person name="Ro D.-K."/>
            <person name="Ness R.W."/>
            <person name="Phillips M.A."/>
        </authorList>
    </citation>
    <scope>NUCLEOTIDE SEQUENCE [LARGE SCALE GENOMIC DNA]</scope>
    <source>
        <strain evidence="1">SAF-2024a</strain>
        <tissue evidence="1">Leaf</tissue>
    </source>
</reference>
<evidence type="ECO:0000313" key="2">
    <source>
        <dbReference type="Proteomes" id="UP001567538"/>
    </source>
</evidence>
<name>A0ABD1FZ53_SALDI</name>
<dbReference type="Gene3D" id="2.40.160.10">
    <property type="entry name" value="Porin"/>
    <property type="match status" value="1"/>
</dbReference>
<dbReference type="Proteomes" id="UP001567538">
    <property type="component" value="Unassembled WGS sequence"/>
</dbReference>
<gene>
    <name evidence="1" type="ORF">AAHA92_29686</name>
</gene>
<proteinExistence type="predicted"/>
<accession>A0ABD1FZ53</accession>
<comment type="caution">
    <text evidence="1">The sequence shown here is derived from an EMBL/GenBank/DDBJ whole genome shotgun (WGS) entry which is preliminary data.</text>
</comment>
<organism evidence="1 2">
    <name type="scientific">Salvia divinorum</name>
    <name type="common">Maria pastora</name>
    <name type="synonym">Diviner's sage</name>
    <dbReference type="NCBI Taxonomy" id="28513"/>
    <lineage>
        <taxon>Eukaryota</taxon>
        <taxon>Viridiplantae</taxon>
        <taxon>Streptophyta</taxon>
        <taxon>Embryophyta</taxon>
        <taxon>Tracheophyta</taxon>
        <taxon>Spermatophyta</taxon>
        <taxon>Magnoliopsida</taxon>
        <taxon>eudicotyledons</taxon>
        <taxon>Gunneridae</taxon>
        <taxon>Pentapetalae</taxon>
        <taxon>asterids</taxon>
        <taxon>lamiids</taxon>
        <taxon>Lamiales</taxon>
        <taxon>Lamiaceae</taxon>
        <taxon>Nepetoideae</taxon>
        <taxon>Mentheae</taxon>
        <taxon>Salviinae</taxon>
        <taxon>Salvia</taxon>
        <taxon>Salvia subgen. Calosphace</taxon>
    </lineage>
</organism>
<dbReference type="PANTHER" id="PTHR35738">
    <property type="entry name" value="OS05G0577800 PROTEIN"/>
    <property type="match status" value="1"/>
</dbReference>
<dbReference type="EMBL" id="JBEAFC010000011">
    <property type="protein sequence ID" value="KAL1537135.1"/>
    <property type="molecule type" value="Genomic_DNA"/>
</dbReference>
<dbReference type="PANTHER" id="PTHR35738:SF3">
    <property type="entry name" value="OS05G0577800 PROTEIN"/>
    <property type="match status" value="1"/>
</dbReference>